<keyword evidence="3" id="KW-1185">Reference proteome</keyword>
<evidence type="ECO:0000313" key="2">
    <source>
        <dbReference type="EMBL" id="GAA1420016.1"/>
    </source>
</evidence>
<accession>A0ABN1YS89</accession>
<feature type="region of interest" description="Disordered" evidence="1">
    <location>
        <begin position="1"/>
        <end position="47"/>
    </location>
</feature>
<feature type="compositionally biased region" description="Basic and acidic residues" evidence="1">
    <location>
        <begin position="22"/>
        <end position="31"/>
    </location>
</feature>
<evidence type="ECO:0000313" key="3">
    <source>
        <dbReference type="Proteomes" id="UP001501266"/>
    </source>
</evidence>
<name>A0ABN1YS89_9MICO</name>
<feature type="compositionally biased region" description="Polar residues" evidence="1">
    <location>
        <begin position="1"/>
        <end position="11"/>
    </location>
</feature>
<comment type="caution">
    <text evidence="2">The sequence shown here is derived from an EMBL/GenBank/DDBJ whole genome shotgun (WGS) entry which is preliminary data.</text>
</comment>
<sequence>MSDQQHQQSPDDLTVDPEDRDVDPLDERQDPETEEDTVSGGAPQPPA</sequence>
<dbReference type="Proteomes" id="UP001501266">
    <property type="component" value="Unassembled WGS sequence"/>
</dbReference>
<protein>
    <submittedName>
        <fullName evidence="2">Uncharacterized protein</fullName>
    </submittedName>
</protein>
<reference evidence="2 3" key="1">
    <citation type="journal article" date="2019" name="Int. J. Syst. Evol. Microbiol.">
        <title>The Global Catalogue of Microorganisms (GCM) 10K type strain sequencing project: providing services to taxonomists for standard genome sequencing and annotation.</title>
        <authorList>
            <consortium name="The Broad Institute Genomics Platform"/>
            <consortium name="The Broad Institute Genome Sequencing Center for Infectious Disease"/>
            <person name="Wu L."/>
            <person name="Ma J."/>
        </authorList>
    </citation>
    <scope>NUCLEOTIDE SEQUENCE [LARGE SCALE GENOMIC DNA]</scope>
    <source>
        <strain evidence="2 3">JCM 12398</strain>
    </source>
</reference>
<dbReference type="RefSeq" id="WP_343917703.1">
    <property type="nucleotide sequence ID" value="NZ_BAAAKK010000001.1"/>
</dbReference>
<gene>
    <name evidence="2" type="ORF">GCM10009640_08780</name>
</gene>
<dbReference type="EMBL" id="BAAAKK010000001">
    <property type="protein sequence ID" value="GAA1420016.1"/>
    <property type="molecule type" value="Genomic_DNA"/>
</dbReference>
<proteinExistence type="predicted"/>
<evidence type="ECO:0000256" key="1">
    <source>
        <dbReference type="SAM" id="MobiDB-lite"/>
    </source>
</evidence>
<organism evidence="2 3">
    <name type="scientific">Agrococcus citreus</name>
    <dbReference type="NCBI Taxonomy" id="84643"/>
    <lineage>
        <taxon>Bacteria</taxon>
        <taxon>Bacillati</taxon>
        <taxon>Actinomycetota</taxon>
        <taxon>Actinomycetes</taxon>
        <taxon>Micrococcales</taxon>
        <taxon>Microbacteriaceae</taxon>
        <taxon>Agrococcus</taxon>
    </lineage>
</organism>